<sequence>MESHKTYTVEEATKRMERYCAYQERCHKEVHQKLYEMRMIPEAVDQIIDHLLRHNFLNETRFAQAFARGKFRTKQWGRSRIVNELKRREISKYNIQIAQKEIPDSEYYKTFEALAEKRLRQLASEKNLQKKRKKLADYLFYRGWEPELVYSKINEISK</sequence>
<keyword evidence="4" id="KW-0963">Cytoplasm</keyword>
<evidence type="ECO:0000313" key="7">
    <source>
        <dbReference type="EMBL" id="KXN98166.1"/>
    </source>
</evidence>
<evidence type="ECO:0000256" key="3">
    <source>
        <dbReference type="ARBA" id="ARBA00018111"/>
    </source>
</evidence>
<reference evidence="7 8" key="2">
    <citation type="journal article" date="2016" name="Int. J. Syst. Evol. Microbiol.">
        <title>Vitellibacter aquimaris sp. nov., a marine bacterium isolated from seawater.</title>
        <authorList>
            <person name="Thevarajoo S."/>
            <person name="Selvaratnam C."/>
            <person name="Goh K.M."/>
            <person name="Hong K.W."/>
            <person name="Chan X.Y."/>
            <person name="Chan K.G."/>
            <person name="Chong C.S."/>
        </authorList>
    </citation>
    <scope>NUCLEOTIDE SEQUENCE [LARGE SCALE GENOMIC DNA]</scope>
    <source>
        <strain evidence="7 8">D-24</strain>
    </source>
</reference>
<dbReference type="PANTHER" id="PTHR33602">
    <property type="entry name" value="REGULATORY PROTEIN RECX FAMILY PROTEIN"/>
    <property type="match status" value="1"/>
</dbReference>
<reference evidence="8" key="1">
    <citation type="submission" date="2014-10" db="EMBL/GenBank/DDBJ databases">
        <title>Genome sequencing of Vitellibacter sp. D-24.</title>
        <authorList>
            <person name="Thevarajoo S."/>
            <person name="Selvaratnam C."/>
            <person name="Goh K.M."/>
            <person name="Chong C.S."/>
        </authorList>
    </citation>
    <scope>NUCLEOTIDE SEQUENCE [LARGE SCALE GENOMIC DNA]</scope>
    <source>
        <strain evidence="8">D-24</strain>
    </source>
</reference>
<dbReference type="InterPro" id="IPR053925">
    <property type="entry name" value="RecX_HTH_3rd"/>
</dbReference>
<keyword evidence="8" id="KW-1185">Reference proteome</keyword>
<evidence type="ECO:0000256" key="2">
    <source>
        <dbReference type="ARBA" id="ARBA00009695"/>
    </source>
</evidence>
<dbReference type="GO" id="GO:0005737">
    <property type="term" value="C:cytoplasm"/>
    <property type="evidence" value="ECO:0007669"/>
    <property type="project" value="UniProtKB-SubCell"/>
</dbReference>
<feature type="domain" description="RecX second three-helical" evidence="5">
    <location>
        <begin position="58"/>
        <end position="98"/>
    </location>
</feature>
<evidence type="ECO:0000256" key="4">
    <source>
        <dbReference type="ARBA" id="ARBA00022490"/>
    </source>
</evidence>
<accession>A0A137RF91</accession>
<dbReference type="Proteomes" id="UP000070138">
    <property type="component" value="Unassembled WGS sequence"/>
</dbReference>
<dbReference type="OrthoDB" id="1523826at2"/>
<organism evidence="7 8">
    <name type="scientific">Aequorivita aquimaris</name>
    <dbReference type="NCBI Taxonomy" id="1548749"/>
    <lineage>
        <taxon>Bacteria</taxon>
        <taxon>Pseudomonadati</taxon>
        <taxon>Bacteroidota</taxon>
        <taxon>Flavobacteriia</taxon>
        <taxon>Flavobacteriales</taxon>
        <taxon>Flavobacteriaceae</taxon>
        <taxon>Aequorivita</taxon>
    </lineage>
</organism>
<dbReference type="InterPro" id="IPR003783">
    <property type="entry name" value="Regulatory_RecX"/>
</dbReference>
<dbReference type="InterPro" id="IPR036388">
    <property type="entry name" value="WH-like_DNA-bd_sf"/>
</dbReference>
<gene>
    <name evidence="7" type="ORF">LS48_12965</name>
</gene>
<comment type="caution">
    <text evidence="7">The sequence shown here is derived from an EMBL/GenBank/DDBJ whole genome shotgun (WGS) entry which is preliminary data.</text>
</comment>
<name>A0A137RF91_9FLAO</name>
<dbReference type="AlphaFoldDB" id="A0A137RF91"/>
<dbReference type="EMBL" id="JRWG01000010">
    <property type="protein sequence ID" value="KXN98166.1"/>
    <property type="molecule type" value="Genomic_DNA"/>
</dbReference>
<protein>
    <recommendedName>
        <fullName evidence="3">Regulatory protein RecX</fullName>
    </recommendedName>
</protein>
<comment type="similarity">
    <text evidence="2">Belongs to the RecX family.</text>
</comment>
<evidence type="ECO:0000259" key="5">
    <source>
        <dbReference type="Pfam" id="PF02631"/>
    </source>
</evidence>
<dbReference type="PANTHER" id="PTHR33602:SF1">
    <property type="entry name" value="REGULATORY PROTEIN RECX FAMILY PROTEIN"/>
    <property type="match status" value="1"/>
</dbReference>
<dbReference type="Pfam" id="PF21981">
    <property type="entry name" value="RecX_HTH3"/>
    <property type="match status" value="1"/>
</dbReference>
<evidence type="ECO:0000313" key="8">
    <source>
        <dbReference type="Proteomes" id="UP000070138"/>
    </source>
</evidence>
<evidence type="ECO:0000256" key="1">
    <source>
        <dbReference type="ARBA" id="ARBA00004496"/>
    </source>
</evidence>
<dbReference type="STRING" id="1548749.LS48_12965"/>
<feature type="domain" description="RecX third three-helical" evidence="6">
    <location>
        <begin position="106"/>
        <end position="151"/>
    </location>
</feature>
<proteinExistence type="inferred from homology"/>
<dbReference type="InterPro" id="IPR053924">
    <property type="entry name" value="RecX_HTH_2nd"/>
</dbReference>
<dbReference type="RefSeq" id="WP_062622928.1">
    <property type="nucleotide sequence ID" value="NZ_JRWG01000010.1"/>
</dbReference>
<comment type="subcellular location">
    <subcellularLocation>
        <location evidence="1">Cytoplasm</location>
    </subcellularLocation>
</comment>
<dbReference type="Gene3D" id="1.10.10.10">
    <property type="entry name" value="Winged helix-like DNA-binding domain superfamily/Winged helix DNA-binding domain"/>
    <property type="match status" value="2"/>
</dbReference>
<dbReference type="PATRIC" id="fig|1548749.3.peg.2709"/>
<evidence type="ECO:0000259" key="6">
    <source>
        <dbReference type="Pfam" id="PF21981"/>
    </source>
</evidence>
<dbReference type="GO" id="GO:0006282">
    <property type="term" value="P:regulation of DNA repair"/>
    <property type="evidence" value="ECO:0007669"/>
    <property type="project" value="InterPro"/>
</dbReference>
<dbReference type="Pfam" id="PF02631">
    <property type="entry name" value="RecX_HTH2"/>
    <property type="match status" value="1"/>
</dbReference>